<dbReference type="SUPFAM" id="SSF88713">
    <property type="entry name" value="Glycoside hydrolase/deacetylase"/>
    <property type="match status" value="1"/>
</dbReference>
<keyword evidence="1" id="KW-1133">Transmembrane helix</keyword>
<keyword evidence="1" id="KW-0472">Membrane</keyword>
<dbReference type="STRING" id="429728.SAMN05216456_2907"/>
<evidence type="ECO:0000256" key="1">
    <source>
        <dbReference type="SAM" id="Phobius"/>
    </source>
</evidence>
<protein>
    <recommendedName>
        <fullName evidence="4">Divergent polysaccharide deacetylase</fullName>
    </recommendedName>
</protein>
<organism evidence="2 3">
    <name type="scientific">Devosia crocina</name>
    <dbReference type="NCBI Taxonomy" id="429728"/>
    <lineage>
        <taxon>Bacteria</taxon>
        <taxon>Pseudomonadati</taxon>
        <taxon>Pseudomonadota</taxon>
        <taxon>Alphaproteobacteria</taxon>
        <taxon>Hyphomicrobiales</taxon>
        <taxon>Devosiaceae</taxon>
        <taxon>Devosia</taxon>
    </lineage>
</organism>
<reference evidence="2 3" key="1">
    <citation type="submission" date="2016-10" db="EMBL/GenBank/DDBJ databases">
        <authorList>
            <person name="de Groot N.N."/>
        </authorList>
    </citation>
    <scope>NUCLEOTIDE SEQUENCE [LARGE SCALE GENOMIC DNA]</scope>
    <source>
        <strain evidence="2 3">IPL20</strain>
    </source>
</reference>
<dbReference type="AlphaFoldDB" id="A0A1I7NRV6"/>
<dbReference type="PANTHER" id="PTHR30105:SF2">
    <property type="entry name" value="DIVERGENT POLYSACCHARIDE DEACETYLASE SUPERFAMILY"/>
    <property type="match status" value="1"/>
</dbReference>
<feature type="transmembrane region" description="Helical" evidence="1">
    <location>
        <begin position="27"/>
        <end position="48"/>
    </location>
</feature>
<dbReference type="Pfam" id="PF04748">
    <property type="entry name" value="Polysacc_deac_2"/>
    <property type="match status" value="1"/>
</dbReference>
<evidence type="ECO:0000313" key="3">
    <source>
        <dbReference type="Proteomes" id="UP000199074"/>
    </source>
</evidence>
<dbReference type="InterPro" id="IPR006837">
    <property type="entry name" value="Divergent_DAC"/>
</dbReference>
<dbReference type="InterPro" id="IPR011330">
    <property type="entry name" value="Glyco_hydro/deAcase_b/a-brl"/>
</dbReference>
<dbReference type="EMBL" id="FPCK01000003">
    <property type="protein sequence ID" value="SFV37407.1"/>
    <property type="molecule type" value="Genomic_DNA"/>
</dbReference>
<keyword evidence="1" id="KW-0812">Transmembrane</keyword>
<dbReference type="PANTHER" id="PTHR30105">
    <property type="entry name" value="UNCHARACTERIZED YIBQ-RELATED"/>
    <property type="match status" value="1"/>
</dbReference>
<proteinExistence type="predicted"/>
<dbReference type="RefSeq" id="WP_092425764.1">
    <property type="nucleotide sequence ID" value="NZ_FPCK01000003.1"/>
</dbReference>
<sequence length="377" mass="39484">MANDLSTPLTGRKQRAQSRLGRPHLPLARIFFGLIAIIVIGVVARLILVEDPMGGRPSMEAGIVETRVGNSVADNSATGPATITADPHQTLAHNTTAPALMPQEASTVPLETASGGSLALVPDLVEETANGPIPRMSGAGERPFDAYRYTAGAVGTGPRIALIVTGLGINEQGSLDAIAQLPDLVTLAFAPYGKALEKTVGVARGGGHEVMLEVPLEPFDYPQNDPGPHTLLTGEPPRQNLDKLFWLMARFGGYFGVINNMGARFTASAADFNPIMEELGARGLGYIDDGSSNRSVSQQLAGSNEVPYARARILVDANPARASILSTLASLETEALEHGSAIGIVSALPISIQTISEWSAELDAKGIELVPASALMQ</sequence>
<accession>A0A1I7NRV6</accession>
<dbReference type="CDD" id="cd10936">
    <property type="entry name" value="CE4_DAC2"/>
    <property type="match status" value="1"/>
</dbReference>
<name>A0A1I7NRV6_9HYPH</name>
<dbReference type="Gene3D" id="3.20.20.370">
    <property type="entry name" value="Glycoside hydrolase/deacetylase"/>
    <property type="match status" value="1"/>
</dbReference>
<evidence type="ECO:0000313" key="2">
    <source>
        <dbReference type="EMBL" id="SFV37407.1"/>
    </source>
</evidence>
<dbReference type="Proteomes" id="UP000199074">
    <property type="component" value="Unassembled WGS sequence"/>
</dbReference>
<keyword evidence="3" id="KW-1185">Reference proteome</keyword>
<gene>
    <name evidence="2" type="ORF">SAMN05216456_2907</name>
</gene>
<evidence type="ECO:0008006" key="4">
    <source>
        <dbReference type="Google" id="ProtNLM"/>
    </source>
</evidence>
<dbReference type="GO" id="GO:0005975">
    <property type="term" value="P:carbohydrate metabolic process"/>
    <property type="evidence" value="ECO:0007669"/>
    <property type="project" value="InterPro"/>
</dbReference>
<dbReference type="OrthoDB" id="9784811at2"/>